<keyword evidence="5 11" id="KW-0812">Transmembrane</keyword>
<dbReference type="PANTHER" id="PTHR43045">
    <property type="entry name" value="SHIKIMATE TRANSPORTER"/>
    <property type="match status" value="1"/>
</dbReference>
<keyword evidence="7 11" id="KW-1133">Transmembrane helix</keyword>
<evidence type="ECO:0000313" key="14">
    <source>
        <dbReference type="Proteomes" id="UP000192674"/>
    </source>
</evidence>
<evidence type="ECO:0000256" key="11">
    <source>
        <dbReference type="SAM" id="Phobius"/>
    </source>
</evidence>
<evidence type="ECO:0000256" key="4">
    <source>
        <dbReference type="ARBA" id="ARBA00022475"/>
    </source>
</evidence>
<dbReference type="SUPFAM" id="SSF103473">
    <property type="entry name" value="MFS general substrate transporter"/>
    <property type="match status" value="1"/>
</dbReference>
<keyword evidence="8 11" id="KW-0472">Membrane</keyword>
<feature type="transmembrane region" description="Helical" evidence="11">
    <location>
        <begin position="305"/>
        <end position="324"/>
    </location>
</feature>
<dbReference type="InterPro" id="IPR020846">
    <property type="entry name" value="MFS_dom"/>
</dbReference>
<feature type="transmembrane region" description="Helical" evidence="11">
    <location>
        <begin position="86"/>
        <end position="112"/>
    </location>
</feature>
<feature type="transmembrane region" description="Helical" evidence="11">
    <location>
        <begin position="12"/>
        <end position="33"/>
    </location>
</feature>
<dbReference type="AlphaFoldDB" id="A0A1W2BKG4"/>
<comment type="subcellular location">
    <subcellularLocation>
        <location evidence="1">Cell membrane</location>
        <topology evidence="1">Multi-pass membrane protein</topology>
    </subcellularLocation>
</comment>
<keyword evidence="14" id="KW-1185">Reference proteome</keyword>
<keyword evidence="4" id="KW-1003">Cell membrane</keyword>
<dbReference type="PANTHER" id="PTHR43045:SF1">
    <property type="entry name" value="SHIKIMATE TRANSPORTER"/>
    <property type="match status" value="1"/>
</dbReference>
<dbReference type="Gene3D" id="1.20.1250.20">
    <property type="entry name" value="MFS general substrate transporter like domains"/>
    <property type="match status" value="2"/>
</dbReference>
<dbReference type="InterPro" id="IPR011701">
    <property type="entry name" value="MFS"/>
</dbReference>
<evidence type="ECO:0000256" key="5">
    <source>
        <dbReference type="ARBA" id="ARBA00022692"/>
    </source>
</evidence>
<comment type="similarity">
    <text evidence="2">Belongs to the major facilitator superfamily. Metabolite:H+ Symporter (MHS) family (TC 2.A.1.6) family.</text>
</comment>
<accession>A0A1W2BKG4</accession>
<gene>
    <name evidence="13" type="ORF">SAMN05661093_01766</name>
</gene>
<evidence type="ECO:0000256" key="7">
    <source>
        <dbReference type="ARBA" id="ARBA00022989"/>
    </source>
</evidence>
<feature type="transmembrane region" description="Helical" evidence="11">
    <location>
        <begin position="161"/>
        <end position="181"/>
    </location>
</feature>
<proteinExistence type="inferred from homology"/>
<evidence type="ECO:0000313" key="13">
    <source>
        <dbReference type="EMBL" id="SMC73336.1"/>
    </source>
</evidence>
<dbReference type="RefSeq" id="WP_084425375.1">
    <property type="nucleotide sequence ID" value="NZ_FWXV01000001.1"/>
</dbReference>
<evidence type="ECO:0000256" key="10">
    <source>
        <dbReference type="ARBA" id="ARBA00039918"/>
    </source>
</evidence>
<dbReference type="PROSITE" id="PS50850">
    <property type="entry name" value="MFS"/>
    <property type="match status" value="1"/>
</dbReference>
<evidence type="ECO:0000259" key="12">
    <source>
        <dbReference type="PROSITE" id="PS50850"/>
    </source>
</evidence>
<feature type="transmembrane region" description="Helical" evidence="11">
    <location>
        <begin position="239"/>
        <end position="262"/>
    </location>
</feature>
<dbReference type="CDD" id="cd17369">
    <property type="entry name" value="MFS_ShiA_like"/>
    <property type="match status" value="1"/>
</dbReference>
<dbReference type="EMBL" id="FWXV01000001">
    <property type="protein sequence ID" value="SMC73336.1"/>
    <property type="molecule type" value="Genomic_DNA"/>
</dbReference>
<evidence type="ECO:0000256" key="6">
    <source>
        <dbReference type="ARBA" id="ARBA00022847"/>
    </source>
</evidence>
<feature type="domain" description="Major facilitator superfamily (MFS) profile" evidence="12">
    <location>
        <begin position="12"/>
        <end position="422"/>
    </location>
</feature>
<dbReference type="OrthoDB" id="8953821at2"/>
<evidence type="ECO:0000256" key="2">
    <source>
        <dbReference type="ARBA" id="ARBA00008240"/>
    </source>
</evidence>
<feature type="transmembrane region" description="Helical" evidence="11">
    <location>
        <begin position="401"/>
        <end position="421"/>
    </location>
</feature>
<reference evidence="13 14" key="1">
    <citation type="submission" date="2017-04" db="EMBL/GenBank/DDBJ databases">
        <authorList>
            <person name="Afonso C.L."/>
            <person name="Miller P.J."/>
            <person name="Scott M.A."/>
            <person name="Spackman E."/>
            <person name="Goraichik I."/>
            <person name="Dimitrov K.M."/>
            <person name="Suarez D.L."/>
            <person name="Swayne D.E."/>
        </authorList>
    </citation>
    <scope>NUCLEOTIDE SEQUENCE [LARGE SCALE GENOMIC DNA]</scope>
    <source>
        <strain evidence="13 14">DSM 43828</strain>
    </source>
</reference>
<sequence>MGESTATPQRKVALATLTGATLEWYDFFLYGTASALIFNRQFFPSLSPAAGTLAAFSTFAVGFIARPLGGLVFGHFGDRIGRKMTLVVSLMLMGIGSTLIGALPGFAVIGVWAPILLVALRVVQGIGLGGENAGANLMALEHAPEAKRNRYAGFPQMGTPAGLVLANTVFLVTSSVMPAAAFTSWGWRIPFLLSAALVIVGLVIRLRVTETPSFAKAVERKQIVRFPLKEALTVGTGRLVLTVLLSIANSAVAYLFLVFSLSYGTAQLGLNRQFLLITVTVASVLWFATIPLWTSMADRRGRRGMFLWGSVALLVWAAAFFPLLNSKSTAVVVIALVGMGLIIPITHCVQGAIVADTFPAHVRYSGSSLLLQLAALLGGGLAPVISTAILNSSGGTGGVTLYISGICLMSLLAAVAVFRLAPVAPKAVVSPATA</sequence>
<comment type="function">
    <text evidence="9">May be a proton symporter involved in the uptake of osmolytes such as proline and glycine betaine.</text>
</comment>
<feature type="transmembrane region" description="Helical" evidence="11">
    <location>
        <begin position="330"/>
        <end position="349"/>
    </location>
</feature>
<protein>
    <recommendedName>
        <fullName evidence="10">Putative proline/betaine transporter</fullName>
    </recommendedName>
</protein>
<feature type="transmembrane region" description="Helical" evidence="11">
    <location>
        <begin position="369"/>
        <end position="389"/>
    </location>
</feature>
<feature type="transmembrane region" description="Helical" evidence="11">
    <location>
        <begin position="187"/>
        <end position="206"/>
    </location>
</feature>
<dbReference type="Pfam" id="PF07690">
    <property type="entry name" value="MFS_1"/>
    <property type="match status" value="1"/>
</dbReference>
<evidence type="ECO:0000256" key="9">
    <source>
        <dbReference type="ARBA" id="ARBA00037295"/>
    </source>
</evidence>
<evidence type="ECO:0000256" key="8">
    <source>
        <dbReference type="ARBA" id="ARBA00023136"/>
    </source>
</evidence>
<feature type="transmembrane region" description="Helical" evidence="11">
    <location>
        <begin position="274"/>
        <end position="293"/>
    </location>
</feature>
<dbReference type="GO" id="GO:0015293">
    <property type="term" value="F:symporter activity"/>
    <property type="evidence" value="ECO:0007669"/>
    <property type="project" value="UniProtKB-KW"/>
</dbReference>
<evidence type="ECO:0000256" key="1">
    <source>
        <dbReference type="ARBA" id="ARBA00004651"/>
    </source>
</evidence>
<evidence type="ECO:0000256" key="3">
    <source>
        <dbReference type="ARBA" id="ARBA00022448"/>
    </source>
</evidence>
<name>A0A1W2BKG4_KIBAR</name>
<dbReference type="InterPro" id="IPR036259">
    <property type="entry name" value="MFS_trans_sf"/>
</dbReference>
<dbReference type="Proteomes" id="UP000192674">
    <property type="component" value="Unassembled WGS sequence"/>
</dbReference>
<keyword evidence="3" id="KW-0813">Transport</keyword>
<dbReference type="FunFam" id="1.20.1250.20:FF:000001">
    <property type="entry name" value="Dicarboxylate MFS transporter"/>
    <property type="match status" value="1"/>
</dbReference>
<organism evidence="13 14">
    <name type="scientific">Kibdelosporangium aridum</name>
    <dbReference type="NCBI Taxonomy" id="2030"/>
    <lineage>
        <taxon>Bacteria</taxon>
        <taxon>Bacillati</taxon>
        <taxon>Actinomycetota</taxon>
        <taxon>Actinomycetes</taxon>
        <taxon>Pseudonocardiales</taxon>
        <taxon>Pseudonocardiaceae</taxon>
        <taxon>Kibdelosporangium</taxon>
    </lineage>
</organism>
<dbReference type="GO" id="GO:0005886">
    <property type="term" value="C:plasma membrane"/>
    <property type="evidence" value="ECO:0007669"/>
    <property type="project" value="UniProtKB-SubCell"/>
</dbReference>
<keyword evidence="6" id="KW-0769">Symport</keyword>
<feature type="transmembrane region" description="Helical" evidence="11">
    <location>
        <begin position="53"/>
        <end position="74"/>
    </location>
</feature>